<comment type="caution">
    <text evidence="12">The sequence shown here is derived from an EMBL/GenBank/DDBJ whole genome shotgun (WGS) entry which is preliminary data.</text>
</comment>
<dbReference type="EMBL" id="CASHTH010003238">
    <property type="protein sequence ID" value="CAI8042108.1"/>
    <property type="molecule type" value="Genomic_DNA"/>
</dbReference>
<keyword evidence="7" id="KW-0472">Membrane</keyword>
<evidence type="ECO:0000256" key="5">
    <source>
        <dbReference type="ARBA" id="ARBA00022737"/>
    </source>
</evidence>
<dbReference type="GO" id="GO:0007030">
    <property type="term" value="P:Golgi organization"/>
    <property type="evidence" value="ECO:0007669"/>
    <property type="project" value="TreeGrafter"/>
</dbReference>
<evidence type="ECO:0000256" key="10">
    <source>
        <dbReference type="SAM" id="MobiDB-lite"/>
    </source>
</evidence>
<dbReference type="InterPro" id="IPR007583">
    <property type="entry name" value="GRASP55_65"/>
</dbReference>
<evidence type="ECO:0000259" key="11">
    <source>
        <dbReference type="PROSITE" id="PS51865"/>
    </source>
</evidence>
<feature type="compositionally biased region" description="Low complexity" evidence="10">
    <location>
        <begin position="409"/>
        <end position="422"/>
    </location>
</feature>
<keyword evidence="9" id="KW-0862">Zinc</keyword>
<feature type="compositionally biased region" description="Pro residues" evidence="10">
    <location>
        <begin position="423"/>
        <end position="434"/>
    </location>
</feature>
<reference evidence="12" key="1">
    <citation type="submission" date="2023-03" db="EMBL/GenBank/DDBJ databases">
        <authorList>
            <person name="Steffen K."/>
            <person name="Cardenas P."/>
        </authorList>
    </citation>
    <scope>NUCLEOTIDE SEQUENCE</scope>
</reference>
<evidence type="ECO:0000256" key="4">
    <source>
        <dbReference type="ARBA" id="ARBA00022707"/>
    </source>
</evidence>
<evidence type="ECO:0000256" key="8">
    <source>
        <dbReference type="ARBA" id="ARBA00023288"/>
    </source>
</evidence>
<dbReference type="Pfam" id="PF04495">
    <property type="entry name" value="GRASP55_65"/>
    <property type="match status" value="1"/>
</dbReference>
<feature type="domain" description="PDZ GRASP-type" evidence="11">
    <location>
        <begin position="111"/>
        <end position="199"/>
    </location>
</feature>
<proteinExistence type="inferred from homology"/>
<dbReference type="GO" id="GO:0000139">
    <property type="term" value="C:Golgi membrane"/>
    <property type="evidence" value="ECO:0007669"/>
    <property type="project" value="UniProtKB-SubCell"/>
</dbReference>
<comment type="subcellular location">
    <subcellularLocation>
        <location evidence="1">Golgi apparatus membrane</location>
    </subcellularLocation>
</comment>
<organism evidence="12 13">
    <name type="scientific">Geodia barretti</name>
    <name type="common">Barrett's horny sponge</name>
    <dbReference type="NCBI Taxonomy" id="519541"/>
    <lineage>
        <taxon>Eukaryota</taxon>
        <taxon>Metazoa</taxon>
        <taxon>Porifera</taxon>
        <taxon>Demospongiae</taxon>
        <taxon>Heteroscleromorpha</taxon>
        <taxon>Tetractinellida</taxon>
        <taxon>Astrophorina</taxon>
        <taxon>Geodiidae</taxon>
        <taxon>Geodia</taxon>
    </lineage>
</organism>
<dbReference type="FunFam" id="2.30.42.10:FF:000056">
    <property type="entry name" value="Golgi reassembly-stacking protein 2 isoform 1"/>
    <property type="match status" value="1"/>
</dbReference>
<keyword evidence="4" id="KW-0519">Myristate</keyword>
<evidence type="ECO:0000313" key="13">
    <source>
        <dbReference type="Proteomes" id="UP001174909"/>
    </source>
</evidence>
<feature type="region of interest" description="Disordered" evidence="10">
    <location>
        <begin position="207"/>
        <end position="270"/>
    </location>
</feature>
<protein>
    <submittedName>
        <fullName evidence="12">Golgi reassembly-stacking protein 2</fullName>
    </submittedName>
</protein>
<evidence type="ECO:0000256" key="6">
    <source>
        <dbReference type="ARBA" id="ARBA00023034"/>
    </source>
</evidence>
<feature type="binding site" evidence="9">
    <location>
        <position position="103"/>
    </location>
    <ligand>
        <name>Zn(2+)</name>
        <dbReference type="ChEBI" id="CHEBI:29105"/>
    </ligand>
</feature>
<evidence type="ECO:0000256" key="1">
    <source>
        <dbReference type="ARBA" id="ARBA00004394"/>
    </source>
</evidence>
<dbReference type="InterPro" id="IPR036034">
    <property type="entry name" value="PDZ_sf"/>
</dbReference>
<evidence type="ECO:0000313" key="12">
    <source>
        <dbReference type="EMBL" id="CAI8042108.1"/>
    </source>
</evidence>
<dbReference type="PROSITE" id="PS51865">
    <property type="entry name" value="PDZ_GRASP"/>
    <property type="match status" value="2"/>
</dbReference>
<accession>A0AA35T6Y3</accession>
<dbReference type="GO" id="GO:0046872">
    <property type="term" value="F:metal ion binding"/>
    <property type="evidence" value="ECO:0007669"/>
    <property type="project" value="UniProtKB-KW"/>
</dbReference>
<feature type="domain" description="PDZ GRASP-type" evidence="11">
    <location>
        <begin position="15"/>
        <end position="105"/>
    </location>
</feature>
<dbReference type="AlphaFoldDB" id="A0AA35T6Y3"/>
<dbReference type="PANTHER" id="PTHR12893">
    <property type="entry name" value="GOLGI REASSEMBLY STACKING PROTEIN GRASP"/>
    <property type="match status" value="1"/>
</dbReference>
<sequence length="531" mass="54720">MGGNQSVEVPGGGSEGYHVLKVLDNSPAKKAGMQAYFDFLVSIDGVRLNQENDTLKQILEKYMDKPVEVSLYNSKTRATREVELVPTNTWGGQGLLGVSIRFCSFEGAAENIWHVLEIHPNSPAAQAGLIPHSDYILGSEMMSTGDDDLYSLIESHDHQEIKLYVYNTDTDNCREVSLTPDSEWGGEGSLGCGIGYGYLHRLPTHSKTSAGGGAPTSSSDLEAGGAQDSSATITSPPRPPPPAEGYCDVPLSVPSNPATPSTMASSSPRISVAQTQAGMQGLRLTDSPAPLSPPSLPSSTLTPAPVTVIRTTPGGPPLPTTTTEQQLGDQNLTNAVHSPINTAWMTQPGAVQSHYSTGGQQGTAVDGTPYRMTNAQFSGAVAGSTTMQGVGSVRAPFQTSMHHHPPPSSTSLPPLSSSSVSPPLLPSSLPPPPGTQGNVTSINAHHSIPAVGSGALPAFLPGVLTSLSPPAALQSSLLGGTASIPPLAAPLTVSGLPSVPPTISFPSIAPKISLNPSPAALPQAVPTTTVS</sequence>
<feature type="region of interest" description="Disordered" evidence="10">
    <location>
        <begin position="397"/>
        <end position="441"/>
    </location>
</feature>
<keyword evidence="6" id="KW-0333">Golgi apparatus</keyword>
<dbReference type="InterPro" id="IPR024958">
    <property type="entry name" value="GRASP_PDZ"/>
</dbReference>
<feature type="compositionally biased region" description="Low complexity" evidence="10">
    <location>
        <begin position="254"/>
        <end position="268"/>
    </location>
</feature>
<evidence type="ECO:0000256" key="7">
    <source>
        <dbReference type="ARBA" id="ARBA00023136"/>
    </source>
</evidence>
<feature type="binding site" evidence="9">
    <location>
        <position position="18"/>
    </location>
    <ligand>
        <name>Zn(2+)</name>
        <dbReference type="ChEBI" id="CHEBI:29105"/>
    </ligand>
</feature>
<keyword evidence="9" id="KW-0479">Metal-binding</keyword>
<name>A0AA35T6Y3_GEOBA</name>
<keyword evidence="3" id="KW-0597">Phosphoprotein</keyword>
<dbReference type="SUPFAM" id="SSF50156">
    <property type="entry name" value="PDZ domain-like"/>
    <property type="match status" value="2"/>
</dbReference>
<dbReference type="PANTHER" id="PTHR12893:SF0">
    <property type="entry name" value="GRASP65"/>
    <property type="match status" value="1"/>
</dbReference>
<dbReference type="FunFam" id="2.30.42.10:FF:000026">
    <property type="entry name" value="Golgi reassembly stacking protein 2"/>
    <property type="match status" value="1"/>
</dbReference>
<feature type="region of interest" description="Disordered" evidence="10">
    <location>
        <begin position="351"/>
        <end position="370"/>
    </location>
</feature>
<feature type="region of interest" description="Disordered" evidence="10">
    <location>
        <begin position="283"/>
        <end position="304"/>
    </location>
</feature>
<comment type="similarity">
    <text evidence="2">Belongs to the GORASP family.</text>
</comment>
<gene>
    <name evidence="12" type="ORF">GBAR_LOCUS23380</name>
</gene>
<dbReference type="Proteomes" id="UP001174909">
    <property type="component" value="Unassembled WGS sequence"/>
</dbReference>
<evidence type="ECO:0000256" key="3">
    <source>
        <dbReference type="ARBA" id="ARBA00022553"/>
    </source>
</evidence>
<dbReference type="Gene3D" id="2.30.42.10">
    <property type="match status" value="2"/>
</dbReference>
<evidence type="ECO:0000256" key="2">
    <source>
        <dbReference type="ARBA" id="ARBA00007144"/>
    </source>
</evidence>
<evidence type="ECO:0000256" key="9">
    <source>
        <dbReference type="PIRSR" id="PIRSR607583-1"/>
    </source>
</evidence>
<keyword evidence="5" id="KW-0677">Repeat</keyword>
<keyword evidence="13" id="KW-1185">Reference proteome</keyword>
<keyword evidence="8" id="KW-0449">Lipoprotein</keyword>